<dbReference type="Gene3D" id="3.30.470.30">
    <property type="entry name" value="DNA ligase/mRNA capping enzyme"/>
    <property type="match status" value="1"/>
</dbReference>
<dbReference type="InterPro" id="IPR021122">
    <property type="entry name" value="RNA_ligase_dom_REL/Rnl2"/>
</dbReference>
<gene>
    <name evidence="2" type="ORF">HMPREF1866_01907</name>
</gene>
<dbReference type="PATRIC" id="fig|467210.3.peg.1888"/>
<evidence type="ECO:0000313" key="2">
    <source>
        <dbReference type="EMBL" id="KXB56399.1"/>
    </source>
</evidence>
<dbReference type="AlphaFoldDB" id="A0A133ZLS2"/>
<evidence type="ECO:0000259" key="1">
    <source>
        <dbReference type="Pfam" id="PF09414"/>
    </source>
</evidence>
<dbReference type="Pfam" id="PF21189">
    <property type="entry name" value="PHA02142"/>
    <property type="match status" value="1"/>
</dbReference>
<proteinExistence type="predicted"/>
<dbReference type="GO" id="GO:0016874">
    <property type="term" value="F:ligase activity"/>
    <property type="evidence" value="ECO:0007669"/>
    <property type="project" value="UniProtKB-KW"/>
</dbReference>
<dbReference type="STRING" id="467210.HMPREF1866_01907"/>
<organism evidence="2 3">
    <name type="scientific">Lachnoanaerobaculum saburreum</name>
    <dbReference type="NCBI Taxonomy" id="467210"/>
    <lineage>
        <taxon>Bacteria</taxon>
        <taxon>Bacillati</taxon>
        <taxon>Bacillota</taxon>
        <taxon>Clostridia</taxon>
        <taxon>Lachnospirales</taxon>
        <taxon>Lachnospiraceae</taxon>
        <taxon>Lachnoanaerobaculum</taxon>
    </lineage>
</organism>
<dbReference type="EMBL" id="LSDA01000102">
    <property type="protein sequence ID" value="KXB56399.1"/>
    <property type="molecule type" value="Genomic_DNA"/>
</dbReference>
<dbReference type="OrthoDB" id="9255590at2"/>
<dbReference type="RefSeq" id="WP_060931587.1">
    <property type="nucleotide sequence ID" value="NZ_KQ959836.1"/>
</dbReference>
<keyword evidence="3" id="KW-1185">Reference proteome</keyword>
<dbReference type="SUPFAM" id="SSF56091">
    <property type="entry name" value="DNA ligase/mRNA capping enzyme, catalytic domain"/>
    <property type="match status" value="1"/>
</dbReference>
<reference evidence="3" key="1">
    <citation type="submission" date="2016-01" db="EMBL/GenBank/DDBJ databases">
        <authorList>
            <person name="Mitreva M."/>
            <person name="Pepin K.H."/>
            <person name="Mihindukulasuriya K.A."/>
            <person name="Fulton R."/>
            <person name="Fronick C."/>
            <person name="O'Laughlin M."/>
            <person name="Miner T."/>
            <person name="Herter B."/>
            <person name="Rosa B.A."/>
            <person name="Cordes M."/>
            <person name="Tomlinson C."/>
            <person name="Wollam A."/>
            <person name="Palsikar V.B."/>
            <person name="Mardis E.R."/>
            <person name="Wilson R.K."/>
        </authorList>
    </citation>
    <scope>NUCLEOTIDE SEQUENCE [LARGE SCALE GENOMIC DNA]</scope>
    <source>
        <strain evidence="3">DNF00896</strain>
    </source>
</reference>
<dbReference type="Pfam" id="PF09414">
    <property type="entry name" value="RNA_ligase"/>
    <property type="match status" value="1"/>
</dbReference>
<comment type="caution">
    <text evidence="2">The sequence shown here is derived from an EMBL/GenBank/DDBJ whole genome shotgun (WGS) entry which is preliminary data.</text>
</comment>
<dbReference type="Proteomes" id="UP000070394">
    <property type="component" value="Unassembled WGS sequence"/>
</dbReference>
<protein>
    <submittedName>
        <fullName evidence="2">RNA ligase, DRB0094 family</fullName>
    </submittedName>
</protein>
<name>A0A133ZLS2_9FIRM</name>
<keyword evidence="2" id="KW-0436">Ligase</keyword>
<sequence>MGKRKLASIQYVHNITPIEGAEKIECVHVLGWQCVANKDQFSIGDKCVYMEVDSFLPVCERFEFLRASSFKENEIMGAGFRLKTMKFRGQISQGLVQPLEILPEGEYEIGDDVTELLGIRKWEIEERVSNDGTVIAEFPSEISKTDELRVQSYPELIEEFKAVNGYYISTKMDGCSVTMYKRGEHFGVCGRNYEYADDDKCAMWKYAHKHRIEERLKENNLDNIAIQGEFCGPGIQKNRLKLTEPEWYVFTVTDMNTNKRLSLYKTEEICKVLGLNMVPIEEVEEEFKYKNVDELLERAKGKYASGKNKEGIVIRPIEAVYSNTIAGPLSMKVINNDYLLKE</sequence>
<feature type="domain" description="RNA ligase" evidence="1">
    <location>
        <begin position="166"/>
        <end position="320"/>
    </location>
</feature>
<accession>A0A133ZLS2</accession>
<evidence type="ECO:0000313" key="3">
    <source>
        <dbReference type="Proteomes" id="UP000070394"/>
    </source>
</evidence>